<dbReference type="GO" id="GO:0046654">
    <property type="term" value="P:tetrahydrofolate biosynthetic process"/>
    <property type="evidence" value="ECO:0007669"/>
    <property type="project" value="UniProtKB-UniPathway"/>
</dbReference>
<comment type="similarity">
    <text evidence="4 14">Belongs to the DHPS family.</text>
</comment>
<keyword evidence="10 14" id="KW-0289">Folate biosynthesis</keyword>
<dbReference type="PROSITE" id="PS50972">
    <property type="entry name" value="PTERIN_BINDING"/>
    <property type="match status" value="1"/>
</dbReference>
<dbReference type="PROSITE" id="PS00792">
    <property type="entry name" value="DHPS_1"/>
    <property type="match status" value="1"/>
</dbReference>
<gene>
    <name evidence="16" type="primary">folP</name>
    <name evidence="16" type="ORF">NCTC12224_01272</name>
</gene>
<evidence type="ECO:0000256" key="3">
    <source>
        <dbReference type="ARBA" id="ARBA00004763"/>
    </source>
</evidence>
<sequence length="268" mass="29198">MNIGPYHIDGKAAIMGILNVTPDSFSDGGQYDSVESALKQAEQLIADGAAIIDIGGESTGPGASFVSEEEEIKRVVPAIRAIREAFPDVLLSIDTYKTPVARAALEAGAHILNDVRAGLYDGEMLALAAEKKAPIILMHNQKEKHYDDVTQDVCDFLSERVQAAREAGVPEENIWIDPGFGFPKNEAQNIELLKGLERVTSLGYPVLFGISRKRTVNYLLGGNRDMLERDQGTAALSAWALMKGCRIVRVHNVKANKDLVKVIEQLVD</sequence>
<comment type="subunit">
    <text evidence="13">Homodimer or homotrimer.</text>
</comment>
<keyword evidence="17" id="KW-1185">Reference proteome</keyword>
<dbReference type="Pfam" id="PF00809">
    <property type="entry name" value="Pterin_bind"/>
    <property type="match status" value="1"/>
</dbReference>
<dbReference type="Gene3D" id="3.20.20.20">
    <property type="entry name" value="Dihydropteroate synthase-like"/>
    <property type="match status" value="1"/>
</dbReference>
<dbReference type="PANTHER" id="PTHR20941:SF1">
    <property type="entry name" value="FOLIC ACID SYNTHESIS PROTEIN FOL1"/>
    <property type="match status" value="1"/>
</dbReference>
<dbReference type="InterPro" id="IPR011005">
    <property type="entry name" value="Dihydropteroate_synth-like_sf"/>
</dbReference>
<keyword evidence="9 14" id="KW-0460">Magnesium</keyword>
<evidence type="ECO:0000256" key="6">
    <source>
        <dbReference type="ARBA" id="ARBA00016919"/>
    </source>
</evidence>
<dbReference type="NCBIfam" id="TIGR01496">
    <property type="entry name" value="DHPS"/>
    <property type="match status" value="1"/>
</dbReference>
<dbReference type="PROSITE" id="PS00793">
    <property type="entry name" value="DHPS_2"/>
    <property type="match status" value="1"/>
</dbReference>
<dbReference type="PANTHER" id="PTHR20941">
    <property type="entry name" value="FOLATE SYNTHESIS PROTEINS"/>
    <property type="match status" value="1"/>
</dbReference>
<evidence type="ECO:0000256" key="13">
    <source>
        <dbReference type="ARBA" id="ARBA00065774"/>
    </source>
</evidence>
<evidence type="ECO:0000256" key="4">
    <source>
        <dbReference type="ARBA" id="ARBA00009503"/>
    </source>
</evidence>
<evidence type="ECO:0000313" key="16">
    <source>
        <dbReference type="EMBL" id="SUN60991.1"/>
    </source>
</evidence>
<dbReference type="EC" id="2.5.1.15" evidence="5 14"/>
<evidence type="ECO:0000256" key="8">
    <source>
        <dbReference type="ARBA" id="ARBA00022723"/>
    </source>
</evidence>
<accession>A0A380K7T2</accession>
<organism evidence="16 17">
    <name type="scientific">Streptococcus hyointestinalis</name>
    <dbReference type="NCBI Taxonomy" id="1337"/>
    <lineage>
        <taxon>Bacteria</taxon>
        <taxon>Bacillati</taxon>
        <taxon>Bacillota</taxon>
        <taxon>Bacilli</taxon>
        <taxon>Lactobacillales</taxon>
        <taxon>Streptococcaceae</taxon>
        <taxon>Streptococcus</taxon>
    </lineage>
</organism>
<dbReference type="GO" id="GO:0046872">
    <property type="term" value="F:metal ion binding"/>
    <property type="evidence" value="ECO:0007669"/>
    <property type="project" value="UniProtKB-KW"/>
</dbReference>
<dbReference type="UniPathway" id="UPA00077">
    <property type="reaction ID" value="UER00156"/>
</dbReference>
<comment type="cofactor">
    <cofactor evidence="2 14">
        <name>Mg(2+)</name>
        <dbReference type="ChEBI" id="CHEBI:18420"/>
    </cofactor>
</comment>
<dbReference type="SUPFAM" id="SSF51717">
    <property type="entry name" value="Dihydropteroate synthetase-like"/>
    <property type="match status" value="1"/>
</dbReference>
<dbReference type="EMBL" id="UHFN01000007">
    <property type="protein sequence ID" value="SUN60991.1"/>
    <property type="molecule type" value="Genomic_DNA"/>
</dbReference>
<dbReference type="GO" id="GO:0004156">
    <property type="term" value="F:dihydropteroate synthase activity"/>
    <property type="evidence" value="ECO:0007669"/>
    <property type="project" value="UniProtKB-EC"/>
</dbReference>
<name>A0A380K7T2_9STRE</name>
<evidence type="ECO:0000256" key="10">
    <source>
        <dbReference type="ARBA" id="ARBA00022909"/>
    </source>
</evidence>
<evidence type="ECO:0000256" key="9">
    <source>
        <dbReference type="ARBA" id="ARBA00022842"/>
    </source>
</evidence>
<evidence type="ECO:0000313" key="17">
    <source>
        <dbReference type="Proteomes" id="UP000254924"/>
    </source>
</evidence>
<evidence type="ECO:0000259" key="15">
    <source>
        <dbReference type="PROSITE" id="PS50972"/>
    </source>
</evidence>
<protein>
    <recommendedName>
        <fullName evidence="6 14">Dihydropteroate synthase</fullName>
        <shortName evidence="14">DHPS</shortName>
        <ecNumber evidence="5 14">2.5.1.15</ecNumber>
    </recommendedName>
    <alternativeName>
        <fullName evidence="11 14">Dihydropteroate pyrophosphorylase</fullName>
    </alternativeName>
</protein>
<keyword evidence="7 14" id="KW-0808">Transferase</keyword>
<dbReference type="CDD" id="cd00739">
    <property type="entry name" value="DHPS"/>
    <property type="match status" value="1"/>
</dbReference>
<keyword evidence="8 14" id="KW-0479">Metal-binding</keyword>
<reference evidence="16 17" key="1">
    <citation type="submission" date="2018-06" db="EMBL/GenBank/DDBJ databases">
        <authorList>
            <consortium name="Pathogen Informatics"/>
            <person name="Doyle S."/>
        </authorList>
    </citation>
    <scope>NUCLEOTIDE SEQUENCE [LARGE SCALE GENOMIC DNA]</scope>
    <source>
        <strain evidence="16 17">NCTC12224</strain>
    </source>
</reference>
<evidence type="ECO:0000256" key="12">
    <source>
        <dbReference type="ARBA" id="ARBA00053449"/>
    </source>
</evidence>
<dbReference type="InterPro" id="IPR000489">
    <property type="entry name" value="Pterin-binding_dom"/>
</dbReference>
<dbReference type="GO" id="GO:0005829">
    <property type="term" value="C:cytosol"/>
    <property type="evidence" value="ECO:0007669"/>
    <property type="project" value="TreeGrafter"/>
</dbReference>
<comment type="catalytic activity">
    <reaction evidence="1">
        <text>(7,8-dihydropterin-6-yl)methyl diphosphate + 4-aminobenzoate = 7,8-dihydropteroate + diphosphate</text>
        <dbReference type="Rhea" id="RHEA:19949"/>
        <dbReference type="ChEBI" id="CHEBI:17836"/>
        <dbReference type="ChEBI" id="CHEBI:17839"/>
        <dbReference type="ChEBI" id="CHEBI:33019"/>
        <dbReference type="ChEBI" id="CHEBI:72950"/>
        <dbReference type="EC" id="2.5.1.15"/>
    </reaction>
</comment>
<dbReference type="InterPro" id="IPR045031">
    <property type="entry name" value="DHP_synth-like"/>
</dbReference>
<evidence type="ECO:0000256" key="1">
    <source>
        <dbReference type="ARBA" id="ARBA00000012"/>
    </source>
</evidence>
<evidence type="ECO:0000256" key="2">
    <source>
        <dbReference type="ARBA" id="ARBA00001946"/>
    </source>
</evidence>
<dbReference type="OrthoDB" id="9811744at2"/>
<evidence type="ECO:0000256" key="14">
    <source>
        <dbReference type="RuleBase" id="RU361205"/>
    </source>
</evidence>
<evidence type="ECO:0000256" key="7">
    <source>
        <dbReference type="ARBA" id="ARBA00022679"/>
    </source>
</evidence>
<comment type="pathway">
    <text evidence="3 14">Cofactor biosynthesis; tetrahydrofolate biosynthesis; 7,8-dihydrofolate from 2-amino-4-hydroxy-6-hydroxymethyl-7,8-dihydropteridine diphosphate and 4-aminobenzoate: step 1/2.</text>
</comment>
<dbReference type="InterPro" id="IPR006390">
    <property type="entry name" value="DHP_synth_dom"/>
</dbReference>
<feature type="domain" description="Pterin-binding" evidence="15">
    <location>
        <begin position="12"/>
        <end position="261"/>
    </location>
</feature>
<comment type="function">
    <text evidence="12 14">Catalyzes the condensation of para-aminobenzoate (pABA) with 6-hydroxymethyl-7,8-dihydropterin diphosphate (DHPt-PP) to form 7,8-dihydropteroate (H2Pte), the immediate precursor of folate derivatives.</text>
</comment>
<evidence type="ECO:0000256" key="5">
    <source>
        <dbReference type="ARBA" id="ARBA00012458"/>
    </source>
</evidence>
<evidence type="ECO:0000256" key="11">
    <source>
        <dbReference type="ARBA" id="ARBA00030193"/>
    </source>
</evidence>
<proteinExistence type="inferred from homology"/>
<dbReference type="AlphaFoldDB" id="A0A380K7T2"/>
<dbReference type="FunFam" id="3.20.20.20:FF:000006">
    <property type="entry name" value="Dihydropteroate synthase"/>
    <property type="match status" value="1"/>
</dbReference>
<dbReference type="Proteomes" id="UP000254924">
    <property type="component" value="Unassembled WGS sequence"/>
</dbReference>
<dbReference type="GO" id="GO:0046656">
    <property type="term" value="P:folic acid biosynthetic process"/>
    <property type="evidence" value="ECO:0007669"/>
    <property type="project" value="UniProtKB-KW"/>
</dbReference>